<dbReference type="CDD" id="cd07377">
    <property type="entry name" value="WHTH_GntR"/>
    <property type="match status" value="1"/>
</dbReference>
<evidence type="ECO:0000259" key="4">
    <source>
        <dbReference type="PROSITE" id="PS50949"/>
    </source>
</evidence>
<reference evidence="6" key="1">
    <citation type="journal article" date="2019" name="Int. J. Syst. Evol. Microbiol.">
        <title>The Global Catalogue of Microorganisms (GCM) 10K type strain sequencing project: providing services to taxonomists for standard genome sequencing and annotation.</title>
        <authorList>
            <consortium name="The Broad Institute Genomics Platform"/>
            <consortium name="The Broad Institute Genome Sequencing Center for Infectious Disease"/>
            <person name="Wu L."/>
            <person name="Ma J."/>
        </authorList>
    </citation>
    <scope>NUCLEOTIDE SEQUENCE [LARGE SCALE GENOMIC DNA]</scope>
    <source>
        <strain evidence="6">JCM 14736</strain>
    </source>
</reference>
<organism evidence="5 6">
    <name type="scientific">Leucobacter iarius</name>
    <dbReference type="NCBI Taxonomy" id="333963"/>
    <lineage>
        <taxon>Bacteria</taxon>
        <taxon>Bacillati</taxon>
        <taxon>Actinomycetota</taxon>
        <taxon>Actinomycetes</taxon>
        <taxon>Micrococcales</taxon>
        <taxon>Microbacteriaceae</taxon>
        <taxon>Leucobacter</taxon>
    </lineage>
</organism>
<dbReference type="EMBL" id="BAAAOB010000003">
    <property type="protein sequence ID" value="GAA1794023.1"/>
    <property type="molecule type" value="Genomic_DNA"/>
</dbReference>
<dbReference type="InterPro" id="IPR011711">
    <property type="entry name" value="GntR_C"/>
</dbReference>
<evidence type="ECO:0000256" key="2">
    <source>
        <dbReference type="ARBA" id="ARBA00023125"/>
    </source>
</evidence>
<evidence type="ECO:0000256" key="3">
    <source>
        <dbReference type="ARBA" id="ARBA00023163"/>
    </source>
</evidence>
<proteinExistence type="predicted"/>
<gene>
    <name evidence="5" type="ORF">GCM10009768_23740</name>
</gene>
<dbReference type="SUPFAM" id="SSF48008">
    <property type="entry name" value="GntR ligand-binding domain-like"/>
    <property type="match status" value="1"/>
</dbReference>
<dbReference type="PANTHER" id="PTHR43537:SF47">
    <property type="entry name" value="REGULATORY PROTEIN GNTR HTH"/>
    <property type="match status" value="1"/>
</dbReference>
<dbReference type="SMART" id="SM00345">
    <property type="entry name" value="HTH_GNTR"/>
    <property type="match status" value="1"/>
</dbReference>
<evidence type="ECO:0000313" key="6">
    <source>
        <dbReference type="Proteomes" id="UP001500851"/>
    </source>
</evidence>
<keyword evidence="1" id="KW-0805">Transcription regulation</keyword>
<dbReference type="PANTHER" id="PTHR43537">
    <property type="entry name" value="TRANSCRIPTIONAL REGULATOR, GNTR FAMILY"/>
    <property type="match status" value="1"/>
</dbReference>
<dbReference type="SMART" id="SM00895">
    <property type="entry name" value="FCD"/>
    <property type="match status" value="1"/>
</dbReference>
<dbReference type="Gene3D" id="1.20.120.530">
    <property type="entry name" value="GntR ligand-binding domain-like"/>
    <property type="match status" value="1"/>
</dbReference>
<dbReference type="InterPro" id="IPR036390">
    <property type="entry name" value="WH_DNA-bd_sf"/>
</dbReference>
<dbReference type="Proteomes" id="UP001500851">
    <property type="component" value="Unassembled WGS sequence"/>
</dbReference>
<accession>A0ABP4XZU3</accession>
<evidence type="ECO:0000256" key="1">
    <source>
        <dbReference type="ARBA" id="ARBA00023015"/>
    </source>
</evidence>
<feature type="domain" description="HTH gntR-type" evidence="4">
    <location>
        <begin position="7"/>
        <end position="75"/>
    </location>
</feature>
<dbReference type="InterPro" id="IPR008920">
    <property type="entry name" value="TF_FadR/GntR_C"/>
</dbReference>
<dbReference type="PRINTS" id="PR00035">
    <property type="entry name" value="HTHGNTR"/>
</dbReference>
<keyword evidence="6" id="KW-1185">Reference proteome</keyword>
<name>A0ABP4XZU3_9MICO</name>
<comment type="caution">
    <text evidence="5">The sequence shown here is derived from an EMBL/GenBank/DDBJ whole genome shotgun (WGS) entry which is preliminary data.</text>
</comment>
<dbReference type="InterPro" id="IPR036388">
    <property type="entry name" value="WH-like_DNA-bd_sf"/>
</dbReference>
<dbReference type="Pfam" id="PF07729">
    <property type="entry name" value="FCD"/>
    <property type="match status" value="1"/>
</dbReference>
<evidence type="ECO:0000313" key="5">
    <source>
        <dbReference type="EMBL" id="GAA1794023.1"/>
    </source>
</evidence>
<dbReference type="PROSITE" id="PS50949">
    <property type="entry name" value="HTH_GNTR"/>
    <property type="match status" value="1"/>
</dbReference>
<dbReference type="SUPFAM" id="SSF46785">
    <property type="entry name" value="Winged helix' DNA-binding domain"/>
    <property type="match status" value="1"/>
</dbReference>
<dbReference type="Gene3D" id="1.10.10.10">
    <property type="entry name" value="Winged helix-like DNA-binding domain superfamily/Winged helix DNA-binding domain"/>
    <property type="match status" value="1"/>
</dbReference>
<protein>
    <submittedName>
        <fullName evidence="5">FCD domain-containing protein</fullName>
    </submittedName>
</protein>
<dbReference type="Pfam" id="PF00392">
    <property type="entry name" value="GntR"/>
    <property type="match status" value="1"/>
</dbReference>
<keyword evidence="3" id="KW-0804">Transcription</keyword>
<dbReference type="InterPro" id="IPR000524">
    <property type="entry name" value="Tscrpt_reg_HTH_GntR"/>
</dbReference>
<keyword evidence="2" id="KW-0238">DNA-binding</keyword>
<dbReference type="RefSeq" id="WP_344032495.1">
    <property type="nucleotide sequence ID" value="NZ_BAAAOB010000003.1"/>
</dbReference>
<sequence>MAQVKRTPLADQAAELLLERIRSGEWTLGEKLPGETTLAPQLGVGRSTVREAIRQLAGRGVLASRQGSGVFVTALDAPEGWDTVVRRSDIVAVIEARIAIESEAAALAAERRTPGELRAIRRALGLRAERRSELATHVDADTGFHRSVVAAAQNPILAELFDGFTPRLRDAMIEMLRTRGAFGDDADHDAHARLVEAIADRDPDRARALSRAHLRALAETFEGATGR</sequence>